<evidence type="ECO:0000313" key="2">
    <source>
        <dbReference type="Proteomes" id="UP001153076"/>
    </source>
</evidence>
<sequence length="203" mass="22451">MLFLLYSHLGHSFILLEFAHSTVTNKVSLINPTTRTRPSIDSLLARQHDTCKEELSKGKVPSTRLKHDILQAHSDKEKGYENSASNDAMISGGKLTVTRNAINPSENDSPDNEGIKQFGKLHGGKDGKVPNIAEIFKATQKRKDGTLNEEDAALYLEASHQKKISDMEASHQRHIGELLKEIKLLKNLVLPQQHNTATLASAP</sequence>
<proteinExistence type="predicted"/>
<gene>
    <name evidence="1" type="ORF">Cgig2_019785</name>
</gene>
<reference evidence="1" key="1">
    <citation type="submission" date="2022-04" db="EMBL/GenBank/DDBJ databases">
        <title>Carnegiea gigantea Genome sequencing and assembly v2.</title>
        <authorList>
            <person name="Copetti D."/>
            <person name="Sanderson M.J."/>
            <person name="Burquez A."/>
            <person name="Wojciechowski M.F."/>
        </authorList>
    </citation>
    <scope>NUCLEOTIDE SEQUENCE</scope>
    <source>
        <strain evidence="1">SGP5-SGP5p</strain>
        <tissue evidence="1">Aerial part</tissue>
    </source>
</reference>
<dbReference type="AlphaFoldDB" id="A0A9Q1KF03"/>
<comment type="caution">
    <text evidence="1">The sequence shown here is derived from an EMBL/GenBank/DDBJ whole genome shotgun (WGS) entry which is preliminary data.</text>
</comment>
<evidence type="ECO:0000313" key="1">
    <source>
        <dbReference type="EMBL" id="KAJ8441651.1"/>
    </source>
</evidence>
<accession>A0A9Q1KF03</accession>
<dbReference type="Proteomes" id="UP001153076">
    <property type="component" value="Unassembled WGS sequence"/>
</dbReference>
<protein>
    <submittedName>
        <fullName evidence="1">Uncharacterized protein</fullName>
    </submittedName>
</protein>
<organism evidence="1 2">
    <name type="scientific">Carnegiea gigantea</name>
    <dbReference type="NCBI Taxonomy" id="171969"/>
    <lineage>
        <taxon>Eukaryota</taxon>
        <taxon>Viridiplantae</taxon>
        <taxon>Streptophyta</taxon>
        <taxon>Embryophyta</taxon>
        <taxon>Tracheophyta</taxon>
        <taxon>Spermatophyta</taxon>
        <taxon>Magnoliopsida</taxon>
        <taxon>eudicotyledons</taxon>
        <taxon>Gunneridae</taxon>
        <taxon>Pentapetalae</taxon>
        <taxon>Caryophyllales</taxon>
        <taxon>Cactineae</taxon>
        <taxon>Cactaceae</taxon>
        <taxon>Cactoideae</taxon>
        <taxon>Echinocereeae</taxon>
        <taxon>Carnegiea</taxon>
    </lineage>
</organism>
<dbReference type="EMBL" id="JAKOGI010000157">
    <property type="protein sequence ID" value="KAJ8441651.1"/>
    <property type="molecule type" value="Genomic_DNA"/>
</dbReference>
<keyword evidence="2" id="KW-1185">Reference proteome</keyword>
<name>A0A9Q1KF03_9CARY</name>